<organism evidence="2 3">
    <name type="scientific">Daphnia galeata</name>
    <dbReference type="NCBI Taxonomy" id="27404"/>
    <lineage>
        <taxon>Eukaryota</taxon>
        <taxon>Metazoa</taxon>
        <taxon>Ecdysozoa</taxon>
        <taxon>Arthropoda</taxon>
        <taxon>Crustacea</taxon>
        <taxon>Branchiopoda</taxon>
        <taxon>Diplostraca</taxon>
        <taxon>Cladocera</taxon>
        <taxon>Anomopoda</taxon>
        <taxon>Daphniidae</taxon>
        <taxon>Daphnia</taxon>
    </lineage>
</organism>
<dbReference type="AlphaFoldDB" id="A0A8J2S0X9"/>
<dbReference type="OrthoDB" id="6380626at2759"/>
<dbReference type="EMBL" id="CAKKLH010000328">
    <property type="protein sequence ID" value="CAH0112622.1"/>
    <property type="molecule type" value="Genomic_DNA"/>
</dbReference>
<dbReference type="Proteomes" id="UP000789390">
    <property type="component" value="Unassembled WGS sequence"/>
</dbReference>
<name>A0A8J2S0X9_9CRUS</name>
<evidence type="ECO:0008006" key="4">
    <source>
        <dbReference type="Google" id="ProtNLM"/>
    </source>
</evidence>
<protein>
    <recommendedName>
        <fullName evidence="4">Cc8K15.2-like protein</fullName>
    </recommendedName>
</protein>
<proteinExistence type="predicted"/>
<feature type="region of interest" description="Disordered" evidence="1">
    <location>
        <begin position="46"/>
        <end position="67"/>
    </location>
</feature>
<evidence type="ECO:0000256" key="1">
    <source>
        <dbReference type="SAM" id="MobiDB-lite"/>
    </source>
</evidence>
<comment type="caution">
    <text evidence="2">The sequence shown here is derived from an EMBL/GenBank/DDBJ whole genome shotgun (WGS) entry which is preliminary data.</text>
</comment>
<reference evidence="2" key="1">
    <citation type="submission" date="2021-11" db="EMBL/GenBank/DDBJ databases">
        <authorList>
            <person name="Schell T."/>
        </authorList>
    </citation>
    <scope>NUCLEOTIDE SEQUENCE</scope>
    <source>
        <strain evidence="2">M5</strain>
    </source>
</reference>
<evidence type="ECO:0000313" key="3">
    <source>
        <dbReference type="Proteomes" id="UP000789390"/>
    </source>
</evidence>
<gene>
    <name evidence="2" type="ORF">DGAL_LOCUS16391</name>
</gene>
<feature type="compositionally biased region" description="Polar residues" evidence="1">
    <location>
        <begin position="11"/>
        <end position="20"/>
    </location>
</feature>
<accession>A0A8J2S0X9</accession>
<keyword evidence="3" id="KW-1185">Reference proteome</keyword>
<evidence type="ECO:0000313" key="2">
    <source>
        <dbReference type="EMBL" id="CAH0112622.1"/>
    </source>
</evidence>
<sequence>MSLLSGAVTENIEQQSTSRSLPIVNPTHNLNEEEIVSLLQELDSNEDSSLSSSDECENIDELYTPRDKKKEKRDPLVTILIPVSSLSRSVTPVSERCGLSIRNQLLVTSSVIVNGGGSIEEFPLSVGNIHRHRKLARSQLSKQIYEKWVKDKPDFLVLHYDAKLINFLSHGKEERLAILISGSSSGPKLLAKAALELANIWEVKNSLVGFCFNTTASNTGVRAGSATIIQKELNRRLLWLSCRHHMYELHIKHAFTELFGERTGPDDLLFKWFQSIWPDINQDTNDLSNLIKPSQLIFQ</sequence>
<feature type="region of interest" description="Disordered" evidence="1">
    <location>
        <begin position="1"/>
        <end position="26"/>
    </location>
</feature>